<dbReference type="Pfam" id="PF13462">
    <property type="entry name" value="Thioredoxin_4"/>
    <property type="match status" value="1"/>
</dbReference>
<dbReference type="InterPro" id="IPR036249">
    <property type="entry name" value="Thioredoxin-like_sf"/>
</dbReference>
<reference evidence="2 3" key="1">
    <citation type="submission" date="2014-07" db="EMBL/GenBank/DDBJ databases">
        <title>Comparative genomic insights into amoeba endosymbionts belonging to the families of Holosporaceae and Candidatus Midichloriaceae within Rickettsiales.</title>
        <authorList>
            <person name="Wang Z."/>
            <person name="Wu M."/>
        </authorList>
    </citation>
    <scope>NUCLEOTIDE SEQUENCE [LARGE SCALE GENOMIC DNA]</scope>
    <source>
        <strain evidence="2">PRA3</strain>
    </source>
</reference>
<sequence>MQFLRPLIFLITLGIAQSKADVDIPASTLSLPEVGFGDKTAPVKVVMYYSLTCHHCSEFKLDKLPAFKQKYIDTGKVYFVLKDFPTDEFSLKLSIICWAGRDVNKYLERSKLIIQNFNPDKVKTVAFDWVNADKPTEVIEKLLAPTGITPDMIQPLLDDRSLEDAILHDALITGHELGLNFAPGFTVNGKLVEMKDLDKAIDEAIKSVSTKTVS</sequence>
<dbReference type="SUPFAM" id="SSF52833">
    <property type="entry name" value="Thioredoxin-like"/>
    <property type="match status" value="1"/>
</dbReference>
<dbReference type="STRING" id="91604.ID47_08980"/>
<dbReference type="EMBL" id="CP008941">
    <property type="protein sequence ID" value="AIK96835.1"/>
    <property type="molecule type" value="Genomic_DNA"/>
</dbReference>
<evidence type="ECO:0000313" key="2">
    <source>
        <dbReference type="EMBL" id="AIK96835.1"/>
    </source>
</evidence>
<dbReference type="HOGENOM" id="CLU_000288_47_5_5"/>
<name>A0A077B1M6_9PROT</name>
<protein>
    <recommendedName>
        <fullName evidence="1">Thioredoxin-like fold domain-containing protein</fullName>
    </recommendedName>
</protein>
<keyword evidence="3" id="KW-1185">Reference proteome</keyword>
<dbReference type="eggNOG" id="COG1651">
    <property type="taxonomic scope" value="Bacteria"/>
</dbReference>
<dbReference type="AlphaFoldDB" id="A0A077B1M6"/>
<dbReference type="InterPro" id="IPR012336">
    <property type="entry name" value="Thioredoxin-like_fold"/>
</dbReference>
<dbReference type="Gene3D" id="3.40.30.10">
    <property type="entry name" value="Glutaredoxin"/>
    <property type="match status" value="1"/>
</dbReference>
<evidence type="ECO:0000313" key="3">
    <source>
        <dbReference type="Proteomes" id="UP000028926"/>
    </source>
</evidence>
<gene>
    <name evidence="2" type="ORF">ID47_08980</name>
</gene>
<accession>A0A077B1M6</accession>
<dbReference type="KEGG" id="paca:ID47_08980"/>
<organism evidence="2 3">
    <name type="scientific">Candidatus Odyssella acanthamoebae</name>
    <dbReference type="NCBI Taxonomy" id="91604"/>
    <lineage>
        <taxon>Bacteria</taxon>
        <taxon>Pseudomonadati</taxon>
        <taxon>Pseudomonadota</taxon>
        <taxon>Alphaproteobacteria</taxon>
        <taxon>Holosporales</taxon>
        <taxon>Candidatus Paracaedibacteraceae</taxon>
        <taxon>Candidatus Odyssella</taxon>
    </lineage>
</organism>
<dbReference type="Proteomes" id="UP000028926">
    <property type="component" value="Chromosome"/>
</dbReference>
<evidence type="ECO:0000259" key="1">
    <source>
        <dbReference type="Pfam" id="PF13462"/>
    </source>
</evidence>
<feature type="domain" description="Thioredoxin-like fold" evidence="1">
    <location>
        <begin position="35"/>
        <end position="205"/>
    </location>
</feature>
<proteinExistence type="predicted"/>